<dbReference type="InterPro" id="IPR003849">
    <property type="entry name" value="Preprotein_translocase_YajC"/>
</dbReference>
<protein>
    <recommendedName>
        <fullName evidence="3">Sec translocon accessory complex subunit YajC</fullName>
    </recommendedName>
</protein>
<comment type="subcellular location">
    <subcellularLocation>
        <location evidence="1">Cell membrane</location>
        <topology evidence="1">Single-pass membrane protein</topology>
    </subcellularLocation>
</comment>
<evidence type="ECO:0000313" key="12">
    <source>
        <dbReference type="Proteomes" id="UP000824161"/>
    </source>
</evidence>
<evidence type="ECO:0000256" key="10">
    <source>
        <dbReference type="ARBA" id="ARBA00023136"/>
    </source>
</evidence>
<evidence type="ECO:0000256" key="1">
    <source>
        <dbReference type="ARBA" id="ARBA00004162"/>
    </source>
</evidence>
<dbReference type="PRINTS" id="PR01853">
    <property type="entry name" value="YAJCTRNLCASE"/>
</dbReference>
<dbReference type="PANTHER" id="PTHR33909">
    <property type="entry name" value="SEC TRANSLOCON ACCESSORY COMPLEX SUBUNIT YAJC"/>
    <property type="match status" value="1"/>
</dbReference>
<keyword evidence="10" id="KW-0472">Membrane</keyword>
<evidence type="ECO:0000256" key="4">
    <source>
        <dbReference type="ARBA" id="ARBA00022448"/>
    </source>
</evidence>
<dbReference type="SMART" id="SM01323">
    <property type="entry name" value="YajC"/>
    <property type="match status" value="1"/>
</dbReference>
<dbReference type="AlphaFoldDB" id="A0A9D1H990"/>
<evidence type="ECO:0000256" key="2">
    <source>
        <dbReference type="ARBA" id="ARBA00006742"/>
    </source>
</evidence>
<keyword evidence="7" id="KW-0653">Protein transport</keyword>
<keyword evidence="5" id="KW-1003">Cell membrane</keyword>
<evidence type="ECO:0000256" key="6">
    <source>
        <dbReference type="ARBA" id="ARBA00022692"/>
    </source>
</evidence>
<comment type="similarity">
    <text evidence="2">Belongs to the YajC family.</text>
</comment>
<evidence type="ECO:0000256" key="8">
    <source>
        <dbReference type="ARBA" id="ARBA00022989"/>
    </source>
</evidence>
<evidence type="ECO:0000256" key="3">
    <source>
        <dbReference type="ARBA" id="ARBA00014962"/>
    </source>
</evidence>
<keyword evidence="6" id="KW-0812">Transmembrane</keyword>
<keyword evidence="9" id="KW-0811">Translocation</keyword>
<dbReference type="GO" id="GO:0005886">
    <property type="term" value="C:plasma membrane"/>
    <property type="evidence" value="ECO:0007669"/>
    <property type="project" value="UniProtKB-SubCell"/>
</dbReference>
<proteinExistence type="inferred from homology"/>
<name>A0A9D1H990_9FLAO</name>
<evidence type="ECO:0000256" key="7">
    <source>
        <dbReference type="ARBA" id="ARBA00022927"/>
    </source>
</evidence>
<keyword evidence="4" id="KW-0813">Transport</keyword>
<dbReference type="PANTHER" id="PTHR33909:SF1">
    <property type="entry name" value="SEC TRANSLOCON ACCESSORY COMPLEX SUBUNIT YAJC"/>
    <property type="match status" value="1"/>
</dbReference>
<dbReference type="GO" id="GO:0015031">
    <property type="term" value="P:protein transport"/>
    <property type="evidence" value="ECO:0007669"/>
    <property type="project" value="UniProtKB-KW"/>
</dbReference>
<dbReference type="NCBIfam" id="TIGR00739">
    <property type="entry name" value="yajC"/>
    <property type="match status" value="1"/>
</dbReference>
<comment type="caution">
    <text evidence="11">The sequence shown here is derived from an EMBL/GenBank/DDBJ whole genome shotgun (WGS) entry which is preliminary data.</text>
</comment>
<keyword evidence="8" id="KW-1133">Transmembrane helix</keyword>
<sequence>MGMLIMLVVFIAVMYFLMIRPQQKRQKQEKKFIEELQKGQWVVTIGGVHGRLVEINENTVVIDTKAGQITFERSAISRELTSARYGSQPAK</sequence>
<dbReference type="EMBL" id="DVLY01000047">
    <property type="protein sequence ID" value="HIT97589.1"/>
    <property type="molecule type" value="Genomic_DNA"/>
</dbReference>
<organism evidence="11 12">
    <name type="scientific">Candidatus Merdimorpha stercoravium</name>
    <dbReference type="NCBI Taxonomy" id="2840863"/>
    <lineage>
        <taxon>Bacteria</taxon>
        <taxon>Pseudomonadati</taxon>
        <taxon>Bacteroidota</taxon>
        <taxon>Flavobacteriia</taxon>
        <taxon>Flavobacteriales</taxon>
        <taxon>Candidatus Merdimorpha</taxon>
    </lineage>
</organism>
<evidence type="ECO:0000313" key="11">
    <source>
        <dbReference type="EMBL" id="HIT97589.1"/>
    </source>
</evidence>
<accession>A0A9D1H990</accession>
<evidence type="ECO:0000256" key="5">
    <source>
        <dbReference type="ARBA" id="ARBA00022475"/>
    </source>
</evidence>
<dbReference type="Proteomes" id="UP000824161">
    <property type="component" value="Unassembled WGS sequence"/>
</dbReference>
<gene>
    <name evidence="11" type="primary">yajC</name>
    <name evidence="11" type="ORF">IAC44_01990</name>
</gene>
<reference evidence="11" key="2">
    <citation type="journal article" date="2021" name="PeerJ">
        <title>Extensive microbial diversity within the chicken gut microbiome revealed by metagenomics and culture.</title>
        <authorList>
            <person name="Gilroy R."/>
            <person name="Ravi A."/>
            <person name="Getino M."/>
            <person name="Pursley I."/>
            <person name="Horton D.L."/>
            <person name="Alikhan N.F."/>
            <person name="Baker D."/>
            <person name="Gharbi K."/>
            <person name="Hall N."/>
            <person name="Watson M."/>
            <person name="Adriaenssens E.M."/>
            <person name="Foster-Nyarko E."/>
            <person name="Jarju S."/>
            <person name="Secka A."/>
            <person name="Antonio M."/>
            <person name="Oren A."/>
            <person name="Chaudhuri R.R."/>
            <person name="La Ragione R."/>
            <person name="Hildebrand F."/>
            <person name="Pallen M.J."/>
        </authorList>
    </citation>
    <scope>NUCLEOTIDE SEQUENCE</scope>
    <source>
        <strain evidence="11">1383</strain>
    </source>
</reference>
<reference evidence="11" key="1">
    <citation type="submission" date="2020-10" db="EMBL/GenBank/DDBJ databases">
        <authorList>
            <person name="Gilroy R."/>
        </authorList>
    </citation>
    <scope>NUCLEOTIDE SEQUENCE</scope>
    <source>
        <strain evidence="11">1383</strain>
    </source>
</reference>
<dbReference type="Pfam" id="PF02699">
    <property type="entry name" value="YajC"/>
    <property type="match status" value="1"/>
</dbReference>
<evidence type="ECO:0000256" key="9">
    <source>
        <dbReference type="ARBA" id="ARBA00023010"/>
    </source>
</evidence>